<sequence>MLIYLVLGASTKSLTPRWPTWRRTSPRTGRCPRRRSPRDTSRTTLKRWLATPLKVN</sequence>
<accession>V8NDY9</accession>
<keyword evidence="3" id="KW-1185">Reference proteome</keyword>
<feature type="region of interest" description="Disordered" evidence="1">
    <location>
        <begin position="18"/>
        <end position="56"/>
    </location>
</feature>
<feature type="compositionally biased region" description="Low complexity" evidence="1">
    <location>
        <begin position="18"/>
        <end position="29"/>
    </location>
</feature>
<dbReference type="AlphaFoldDB" id="V8NDY9"/>
<comment type="caution">
    <text evidence="2">The sequence shown here is derived from an EMBL/GenBank/DDBJ whole genome shotgun (WGS) entry which is preliminary data.</text>
</comment>
<name>V8NDY9_OPHHA</name>
<dbReference type="Proteomes" id="UP000018936">
    <property type="component" value="Unassembled WGS sequence"/>
</dbReference>
<evidence type="ECO:0000313" key="3">
    <source>
        <dbReference type="Proteomes" id="UP000018936"/>
    </source>
</evidence>
<dbReference type="EMBL" id="AZIM01005175">
    <property type="protein sequence ID" value="ETE59853.1"/>
    <property type="molecule type" value="Genomic_DNA"/>
</dbReference>
<gene>
    <name evidence="2" type="ORF">L345_14410</name>
</gene>
<protein>
    <submittedName>
        <fullName evidence="2">Uncharacterized protein</fullName>
    </submittedName>
</protein>
<reference evidence="2 3" key="1">
    <citation type="journal article" date="2013" name="Proc. Natl. Acad. Sci. U.S.A.">
        <title>The king cobra genome reveals dynamic gene evolution and adaptation in the snake venom system.</title>
        <authorList>
            <person name="Vonk F.J."/>
            <person name="Casewell N.R."/>
            <person name="Henkel C.V."/>
            <person name="Heimberg A.M."/>
            <person name="Jansen H.J."/>
            <person name="McCleary R.J."/>
            <person name="Kerkkamp H.M."/>
            <person name="Vos R.A."/>
            <person name="Guerreiro I."/>
            <person name="Calvete J.J."/>
            <person name="Wuster W."/>
            <person name="Woods A.E."/>
            <person name="Logan J.M."/>
            <person name="Harrison R.A."/>
            <person name="Castoe T.A."/>
            <person name="de Koning A.P."/>
            <person name="Pollock D.D."/>
            <person name="Yandell M."/>
            <person name="Calderon D."/>
            <person name="Renjifo C."/>
            <person name="Currier R.B."/>
            <person name="Salgado D."/>
            <person name="Pla D."/>
            <person name="Sanz L."/>
            <person name="Hyder A.S."/>
            <person name="Ribeiro J.M."/>
            <person name="Arntzen J.W."/>
            <person name="van den Thillart G.E."/>
            <person name="Boetzer M."/>
            <person name="Pirovano W."/>
            <person name="Dirks R.P."/>
            <person name="Spaink H.P."/>
            <person name="Duboule D."/>
            <person name="McGlinn E."/>
            <person name="Kini R.M."/>
            <person name="Richardson M.K."/>
        </authorList>
    </citation>
    <scope>NUCLEOTIDE SEQUENCE</scope>
    <source>
        <tissue evidence="2">Blood</tissue>
    </source>
</reference>
<feature type="non-terminal residue" evidence="2">
    <location>
        <position position="56"/>
    </location>
</feature>
<organism evidence="2 3">
    <name type="scientific">Ophiophagus hannah</name>
    <name type="common">King cobra</name>
    <name type="synonym">Naja hannah</name>
    <dbReference type="NCBI Taxonomy" id="8665"/>
    <lineage>
        <taxon>Eukaryota</taxon>
        <taxon>Metazoa</taxon>
        <taxon>Chordata</taxon>
        <taxon>Craniata</taxon>
        <taxon>Vertebrata</taxon>
        <taxon>Euteleostomi</taxon>
        <taxon>Lepidosauria</taxon>
        <taxon>Squamata</taxon>
        <taxon>Bifurcata</taxon>
        <taxon>Unidentata</taxon>
        <taxon>Episquamata</taxon>
        <taxon>Toxicofera</taxon>
        <taxon>Serpentes</taxon>
        <taxon>Colubroidea</taxon>
        <taxon>Elapidae</taxon>
        <taxon>Elapinae</taxon>
        <taxon>Ophiophagus</taxon>
    </lineage>
</organism>
<evidence type="ECO:0000256" key="1">
    <source>
        <dbReference type="SAM" id="MobiDB-lite"/>
    </source>
</evidence>
<proteinExistence type="predicted"/>
<evidence type="ECO:0000313" key="2">
    <source>
        <dbReference type="EMBL" id="ETE59853.1"/>
    </source>
</evidence>